<keyword evidence="7" id="KW-1185">Reference proteome</keyword>
<protein>
    <submittedName>
        <fullName evidence="8">Transmembrane 4 L6 family member 5-like isoform X2</fullName>
    </submittedName>
</protein>
<evidence type="ECO:0000256" key="1">
    <source>
        <dbReference type="ARBA" id="ARBA00004141"/>
    </source>
</evidence>
<gene>
    <name evidence="8" type="primary">LOC107113532</name>
</gene>
<dbReference type="Proteomes" id="UP000694871">
    <property type="component" value="Unplaced"/>
</dbReference>
<evidence type="ECO:0000256" key="2">
    <source>
        <dbReference type="ARBA" id="ARBA00006193"/>
    </source>
</evidence>
<evidence type="ECO:0000256" key="4">
    <source>
        <dbReference type="ARBA" id="ARBA00022989"/>
    </source>
</evidence>
<keyword evidence="3 6" id="KW-0812">Transmembrane</keyword>
<proteinExistence type="inferred from homology"/>
<evidence type="ECO:0000256" key="5">
    <source>
        <dbReference type="ARBA" id="ARBA00023136"/>
    </source>
</evidence>
<dbReference type="PANTHER" id="PTHR14198">
    <property type="entry name" value="TRANSMEMBRANE 4 L6 FAMILY MEMBER 1-RELATED"/>
    <property type="match status" value="1"/>
</dbReference>
<accession>A0ABM1K9G6</accession>
<dbReference type="RefSeq" id="XP_015270353.1">
    <property type="nucleotide sequence ID" value="XM_015414867.1"/>
</dbReference>
<comment type="similarity">
    <text evidence="2">Belongs to the L6 tetraspanin family.</text>
</comment>
<dbReference type="GeneID" id="107113532"/>
<evidence type="ECO:0000256" key="6">
    <source>
        <dbReference type="SAM" id="Phobius"/>
    </source>
</evidence>
<dbReference type="InterPro" id="IPR008661">
    <property type="entry name" value="L6_membrane"/>
</dbReference>
<keyword evidence="4 6" id="KW-1133">Transmembrane helix</keyword>
<comment type="subcellular location">
    <subcellularLocation>
        <location evidence="1">Membrane</location>
        <topology evidence="1">Multi-pass membrane protein</topology>
    </subcellularLocation>
</comment>
<evidence type="ECO:0000313" key="8">
    <source>
        <dbReference type="RefSeq" id="XP_015270353.1"/>
    </source>
</evidence>
<name>A0ABM1K9G6_GEKJA</name>
<keyword evidence="5 6" id="KW-0472">Membrane</keyword>
<evidence type="ECO:0000313" key="7">
    <source>
        <dbReference type="Proteomes" id="UP000694871"/>
    </source>
</evidence>
<sequence>MASFVAPRRGLTFLSGGGDMEAGAPTKWLLLLPPQEDSSAPQVLVPAIQIQAPGSRGCCGNRCGMFISVVSAAIGLAGSLYALSVSALGLVRGPLCKYPLENGTLSAWERPFWDGGQSFSNESYLFDRGLWDVCRVPAGVTEFNVILFSLIVAASVVELAICGVQVLNGLFGCLCGTCNKEKPPQTHY</sequence>
<dbReference type="PANTHER" id="PTHR14198:SF23">
    <property type="entry name" value="SI:CH211-137I24.10"/>
    <property type="match status" value="1"/>
</dbReference>
<reference evidence="8" key="1">
    <citation type="submission" date="2025-08" db="UniProtKB">
        <authorList>
            <consortium name="RefSeq"/>
        </authorList>
    </citation>
    <scope>IDENTIFICATION</scope>
</reference>
<dbReference type="Pfam" id="PF05805">
    <property type="entry name" value="L6_membrane"/>
    <property type="match status" value="1"/>
</dbReference>
<organism evidence="7 8">
    <name type="scientific">Gekko japonicus</name>
    <name type="common">Schlegel's Japanese gecko</name>
    <dbReference type="NCBI Taxonomy" id="146911"/>
    <lineage>
        <taxon>Eukaryota</taxon>
        <taxon>Metazoa</taxon>
        <taxon>Chordata</taxon>
        <taxon>Craniata</taxon>
        <taxon>Vertebrata</taxon>
        <taxon>Euteleostomi</taxon>
        <taxon>Lepidosauria</taxon>
        <taxon>Squamata</taxon>
        <taxon>Bifurcata</taxon>
        <taxon>Gekkota</taxon>
        <taxon>Gekkonidae</taxon>
        <taxon>Gekkoninae</taxon>
        <taxon>Gekko</taxon>
    </lineage>
</organism>
<evidence type="ECO:0000256" key="3">
    <source>
        <dbReference type="ARBA" id="ARBA00022692"/>
    </source>
</evidence>
<feature type="transmembrane region" description="Helical" evidence="6">
    <location>
        <begin position="65"/>
        <end position="91"/>
    </location>
</feature>